<name>A0AB39ZKF3_DROSZ</name>
<feature type="active site" description="Charge relay system" evidence="3">
    <location>
        <position position="369"/>
    </location>
</feature>
<dbReference type="SUPFAM" id="SSF53474">
    <property type="entry name" value="alpha/beta-Hydrolases"/>
    <property type="match status" value="1"/>
</dbReference>
<dbReference type="Gene3D" id="3.40.50.1820">
    <property type="entry name" value="alpha/beta hydrolase"/>
    <property type="match status" value="1"/>
</dbReference>
<evidence type="ECO:0000259" key="5">
    <source>
        <dbReference type="Pfam" id="PF04083"/>
    </source>
</evidence>
<keyword evidence="4" id="KW-0732">Signal</keyword>
<protein>
    <recommendedName>
        <fullName evidence="2">Lipase</fullName>
    </recommendedName>
</protein>
<evidence type="ECO:0000256" key="3">
    <source>
        <dbReference type="PIRSR" id="PIRSR000862-1"/>
    </source>
</evidence>
<feature type="chain" id="PRO_5045742800" description="Lipase" evidence="4">
    <location>
        <begin position="24"/>
        <end position="433"/>
    </location>
</feature>
<gene>
    <name evidence="7" type="primary">LOC108015474</name>
</gene>
<dbReference type="InterPro" id="IPR025483">
    <property type="entry name" value="Lipase_euk"/>
</dbReference>
<feature type="active site" description="Nucleophile" evidence="3">
    <location>
        <position position="197"/>
    </location>
</feature>
<dbReference type="RefSeq" id="XP_016937393.4">
    <property type="nucleotide sequence ID" value="XM_017081904.4"/>
</dbReference>
<dbReference type="InterPro" id="IPR029058">
    <property type="entry name" value="AB_hydrolase_fold"/>
</dbReference>
<dbReference type="GeneID" id="108015474"/>
<keyword evidence="2" id="KW-0378">Hydrolase</keyword>
<dbReference type="Proteomes" id="UP001652628">
    <property type="component" value="Chromosome 3"/>
</dbReference>
<evidence type="ECO:0000313" key="6">
    <source>
        <dbReference type="Proteomes" id="UP001652628"/>
    </source>
</evidence>
<dbReference type="GO" id="GO:0016788">
    <property type="term" value="F:hydrolase activity, acting on ester bonds"/>
    <property type="evidence" value="ECO:0007669"/>
    <property type="project" value="InterPro"/>
</dbReference>
<sequence length="433" mass="48945">MHRSNIGVYTALVFSVLGTIVLGAPLSNEGDPAEVTNFYEQFNNPDAHLSLTNAPDTTYFIQEHGYPAERHYVTTEDGYIISLFRIPYSHNLKNQDEKKPIAFIQHGLFGSSDAWPSLGPDDGLPFLLSDAGYDVWLGNARGNRYSRNHTSRSTDHPDFWRFSWHEIAYFDIAAAIDYTLSTENGKDQEGIHYVGHSQGTTVMFVLMSSRPEYNKKVKTAHMLAPVAFMDNMENTLVNSLSPYLGFNNIYSTLFCSQEFLPYNDFVLALMYSVCLPGSIVSSFCSSSEETPVNQGRTNSTANSVISGAMPAGVSTDQILHYMQEFQSGHFRQFDFGTKKNLKIYGTEAPPDYPTELITTEMHLWYSDNDDMSAVEDVLRVAETLPNKVMHHMEDPLWDHGDFANNWEVRQYINDPIIAIMNEYETRSESNSVQ</sequence>
<dbReference type="PANTHER" id="PTHR11005">
    <property type="entry name" value="LYSOSOMAL ACID LIPASE-RELATED"/>
    <property type="match status" value="1"/>
</dbReference>
<evidence type="ECO:0000256" key="1">
    <source>
        <dbReference type="ARBA" id="ARBA00010701"/>
    </source>
</evidence>
<dbReference type="InterPro" id="IPR006693">
    <property type="entry name" value="AB_hydrolase_lipase"/>
</dbReference>
<evidence type="ECO:0000313" key="7">
    <source>
        <dbReference type="RefSeq" id="XP_016937393.4"/>
    </source>
</evidence>
<feature type="signal peptide" evidence="4">
    <location>
        <begin position="1"/>
        <end position="23"/>
    </location>
</feature>
<reference evidence="7" key="1">
    <citation type="submission" date="2025-08" db="UniProtKB">
        <authorList>
            <consortium name="RefSeq"/>
        </authorList>
    </citation>
    <scope>IDENTIFICATION</scope>
</reference>
<dbReference type="PIRSF" id="PIRSF000862">
    <property type="entry name" value="Steryl_ester_lip"/>
    <property type="match status" value="1"/>
</dbReference>
<dbReference type="AlphaFoldDB" id="A0AB39ZKF3"/>
<dbReference type="GO" id="GO:0016042">
    <property type="term" value="P:lipid catabolic process"/>
    <property type="evidence" value="ECO:0007669"/>
    <property type="project" value="UniProtKB-KW"/>
</dbReference>
<keyword evidence="2" id="KW-0442">Lipid degradation</keyword>
<comment type="similarity">
    <text evidence="1 2">Belongs to the AB hydrolase superfamily. Lipase family.</text>
</comment>
<feature type="active site" description="Charge relay system" evidence="3">
    <location>
        <position position="399"/>
    </location>
</feature>
<dbReference type="Pfam" id="PF04083">
    <property type="entry name" value="Abhydro_lipase"/>
    <property type="match status" value="1"/>
</dbReference>
<evidence type="ECO:0000256" key="2">
    <source>
        <dbReference type="PIRNR" id="PIRNR000862"/>
    </source>
</evidence>
<organism evidence="6 7">
    <name type="scientific">Drosophila suzukii</name>
    <name type="common">Spotted-wing drosophila fruit fly</name>
    <dbReference type="NCBI Taxonomy" id="28584"/>
    <lineage>
        <taxon>Eukaryota</taxon>
        <taxon>Metazoa</taxon>
        <taxon>Ecdysozoa</taxon>
        <taxon>Arthropoda</taxon>
        <taxon>Hexapoda</taxon>
        <taxon>Insecta</taxon>
        <taxon>Pterygota</taxon>
        <taxon>Neoptera</taxon>
        <taxon>Endopterygota</taxon>
        <taxon>Diptera</taxon>
        <taxon>Brachycera</taxon>
        <taxon>Muscomorpha</taxon>
        <taxon>Ephydroidea</taxon>
        <taxon>Drosophilidae</taxon>
        <taxon>Drosophila</taxon>
        <taxon>Sophophora</taxon>
    </lineage>
</organism>
<proteinExistence type="inferred from homology"/>
<accession>A0AB39ZKF3</accession>
<keyword evidence="2" id="KW-0443">Lipid metabolism</keyword>
<evidence type="ECO:0000256" key="4">
    <source>
        <dbReference type="SAM" id="SignalP"/>
    </source>
</evidence>
<feature type="domain" description="Partial AB-hydrolase lipase" evidence="5">
    <location>
        <begin position="57"/>
        <end position="116"/>
    </location>
</feature>
<keyword evidence="6" id="KW-1185">Reference proteome</keyword>